<keyword evidence="1" id="KW-0732">Signal</keyword>
<evidence type="ECO:0000313" key="2">
    <source>
        <dbReference type="EMBL" id="NLR75116.1"/>
    </source>
</evidence>
<dbReference type="AlphaFoldDB" id="A0A847SC93"/>
<keyword evidence="3" id="KW-1185">Reference proteome</keyword>
<comment type="caution">
    <text evidence="2">The sequence shown here is derived from an EMBL/GenBank/DDBJ whole genome shotgun (WGS) entry which is preliminary data.</text>
</comment>
<evidence type="ECO:0000313" key="3">
    <source>
        <dbReference type="Proteomes" id="UP000587991"/>
    </source>
</evidence>
<feature type="chain" id="PRO_5032474277" description="Lipoprotein" evidence="1">
    <location>
        <begin position="28"/>
        <end position="287"/>
    </location>
</feature>
<sequence>MPHALQRLILPLLLTTTLLLTACPAPRQEVSDSAAPASDTRSQPITSQAVALAAPAGVAIPASINPVDPKTLPADIKLPGKLLQVWYWTEADGEHWLVRSHSKRSYTFEEMDATESLLHVAQFRVKAGKAERLWLLQDGVKDCPFDSVARFYPEGVRITDLDQDGVHEVAMAYHTTCTSDVSPQDMKVILRERDGKWGLRGTTWLPDEALQGKTPPPVPQAAACPPGTDLSKMDPQHWHTGCYQSEQDFTSAPPVFLQHAKALWRAALLASAPGGQPDLSSVDEGED</sequence>
<dbReference type="PROSITE" id="PS51257">
    <property type="entry name" value="PROKAR_LIPOPROTEIN"/>
    <property type="match status" value="1"/>
</dbReference>
<dbReference type="EMBL" id="JABAIM010000001">
    <property type="protein sequence ID" value="NLR75116.1"/>
    <property type="molecule type" value="Genomic_DNA"/>
</dbReference>
<name>A0A847SC93_9NEIS</name>
<dbReference type="RefSeq" id="WP_168876668.1">
    <property type="nucleotide sequence ID" value="NZ_JABAIM010000001.1"/>
</dbReference>
<accession>A0A847SC93</accession>
<dbReference type="InterPro" id="IPR058148">
    <property type="entry name" value="M949_RS01915-like_dom"/>
</dbReference>
<gene>
    <name evidence="2" type="ORF">HF682_08085</name>
</gene>
<reference evidence="2 3" key="1">
    <citation type="submission" date="2020-04" db="EMBL/GenBank/DDBJ databases">
        <title>Draft genome of Leeia sp. IMCC25680.</title>
        <authorList>
            <person name="Song J."/>
            <person name="Cho J.-C."/>
        </authorList>
    </citation>
    <scope>NUCLEOTIDE SEQUENCE [LARGE SCALE GENOMIC DNA]</scope>
    <source>
        <strain evidence="2 3">IMCC25680</strain>
    </source>
</reference>
<protein>
    <recommendedName>
        <fullName evidence="4">Lipoprotein</fullName>
    </recommendedName>
</protein>
<evidence type="ECO:0000256" key="1">
    <source>
        <dbReference type="SAM" id="SignalP"/>
    </source>
</evidence>
<proteinExistence type="predicted"/>
<feature type="signal peptide" evidence="1">
    <location>
        <begin position="1"/>
        <end position="27"/>
    </location>
</feature>
<evidence type="ECO:0008006" key="4">
    <source>
        <dbReference type="Google" id="ProtNLM"/>
    </source>
</evidence>
<dbReference type="NCBIfam" id="NF046077">
    <property type="entry name" value="LPS_M949_RS01915"/>
    <property type="match status" value="1"/>
</dbReference>
<organism evidence="2 3">
    <name type="scientific">Leeia aquatica</name>
    <dbReference type="NCBI Taxonomy" id="2725557"/>
    <lineage>
        <taxon>Bacteria</taxon>
        <taxon>Pseudomonadati</taxon>
        <taxon>Pseudomonadota</taxon>
        <taxon>Betaproteobacteria</taxon>
        <taxon>Neisseriales</taxon>
        <taxon>Leeiaceae</taxon>
        <taxon>Leeia</taxon>
    </lineage>
</organism>
<dbReference type="Proteomes" id="UP000587991">
    <property type="component" value="Unassembled WGS sequence"/>
</dbReference>